<dbReference type="NCBIfam" id="TIGR01098">
    <property type="entry name" value="3A0109s03R"/>
    <property type="match status" value="1"/>
</dbReference>
<dbReference type="RefSeq" id="WP_230494719.1">
    <property type="nucleotide sequence ID" value="NZ_CAKJTG010000001.1"/>
</dbReference>
<dbReference type="NCBIfam" id="TIGR04553">
    <property type="entry name" value="ABC_peri_selen"/>
    <property type="match status" value="1"/>
</dbReference>
<evidence type="ECO:0000313" key="5">
    <source>
        <dbReference type="Proteomes" id="UP000789845"/>
    </source>
</evidence>
<dbReference type="InterPro" id="IPR030836">
    <property type="entry name" value="ABC_peri_PhnD-like"/>
</dbReference>
<dbReference type="PANTHER" id="PTHR35841:SF1">
    <property type="entry name" value="PHOSPHONATES-BINDING PERIPLASMIC PROTEIN"/>
    <property type="match status" value="1"/>
</dbReference>
<evidence type="ECO:0000313" key="4">
    <source>
        <dbReference type="EMBL" id="CAG9606431.1"/>
    </source>
</evidence>
<organism evidence="4 5">
    <name type="scientific">Pseudoneobacillus rhizosphaerae</name>
    <dbReference type="NCBI Taxonomy" id="2880968"/>
    <lineage>
        <taxon>Bacteria</taxon>
        <taxon>Bacillati</taxon>
        <taxon>Bacillota</taxon>
        <taxon>Bacilli</taxon>
        <taxon>Bacillales</taxon>
        <taxon>Bacillaceae</taxon>
        <taxon>Pseudoneobacillus</taxon>
    </lineage>
</organism>
<reference evidence="4" key="1">
    <citation type="submission" date="2021-10" db="EMBL/GenBank/DDBJ databases">
        <authorList>
            <person name="Criscuolo A."/>
        </authorList>
    </citation>
    <scope>NUCLEOTIDE SEQUENCE</scope>
    <source>
        <strain evidence="4">CIP111885</strain>
    </source>
</reference>
<feature type="chain" id="PRO_5039191337" evidence="3">
    <location>
        <begin position="22"/>
        <end position="299"/>
    </location>
</feature>
<keyword evidence="5" id="KW-1185">Reference proteome</keyword>
<dbReference type="EMBL" id="CAKJTG010000001">
    <property type="protein sequence ID" value="CAG9606431.1"/>
    <property type="molecule type" value="Genomic_DNA"/>
</dbReference>
<dbReference type="PANTHER" id="PTHR35841">
    <property type="entry name" value="PHOSPHONATES-BINDING PERIPLASMIC PROTEIN"/>
    <property type="match status" value="1"/>
</dbReference>
<protein>
    <submittedName>
        <fullName evidence="4">ABC transporter phosphite binding protein PhnD1</fullName>
    </submittedName>
</protein>
<evidence type="ECO:0000256" key="1">
    <source>
        <dbReference type="ARBA" id="ARBA00007162"/>
    </source>
</evidence>
<dbReference type="InterPro" id="IPR005770">
    <property type="entry name" value="PhnD"/>
</dbReference>
<keyword evidence="2 3" id="KW-0732">Signal</keyword>
<dbReference type="GO" id="GO:0055085">
    <property type="term" value="P:transmembrane transport"/>
    <property type="evidence" value="ECO:0007669"/>
    <property type="project" value="InterPro"/>
</dbReference>
<dbReference type="GO" id="GO:0043190">
    <property type="term" value="C:ATP-binding cassette (ABC) transporter complex"/>
    <property type="evidence" value="ECO:0007669"/>
    <property type="project" value="InterPro"/>
</dbReference>
<comment type="similarity">
    <text evidence="1">Belongs to the phosphate/phosphite/phosphonate binding protein family.</text>
</comment>
<accession>A0A9C7G644</accession>
<dbReference type="AlphaFoldDB" id="A0A9C7G644"/>
<evidence type="ECO:0000256" key="3">
    <source>
        <dbReference type="SAM" id="SignalP"/>
    </source>
</evidence>
<feature type="signal peptide" evidence="3">
    <location>
        <begin position="1"/>
        <end position="21"/>
    </location>
</feature>
<proteinExistence type="inferred from homology"/>
<evidence type="ECO:0000256" key="2">
    <source>
        <dbReference type="ARBA" id="ARBA00022729"/>
    </source>
</evidence>
<dbReference type="Pfam" id="PF12974">
    <property type="entry name" value="Phosphonate-bd"/>
    <property type="match status" value="1"/>
</dbReference>
<dbReference type="Gene3D" id="3.40.190.10">
    <property type="entry name" value="Periplasmic binding protein-like II"/>
    <property type="match status" value="2"/>
</dbReference>
<dbReference type="Proteomes" id="UP000789845">
    <property type="component" value="Unassembled WGS sequence"/>
</dbReference>
<name>A0A9C7G644_9BACI</name>
<dbReference type="SUPFAM" id="SSF53850">
    <property type="entry name" value="Periplasmic binding protein-like II"/>
    <property type="match status" value="1"/>
</dbReference>
<sequence length="299" mass="33338">MKKWLLNIFSIMLIMSLVACSQGEDSTKTTDEKDVKKEVFNIGMIPDQNVADLNRSMEDFAAILSEKTDLNVKFVPAVDYAALVTAFERGEIQLAWFGGLTGVQARSLVPESEAIAQRPIDEKFQSVFIKQKGLPINSLADLKDVSFTFGSESSTSGHLMPRYFIMEDGLNPESDFKGKPNFSGSHDTTYKLVESGAYQAGALNISVWEKAVNEGLVDVNKVEVFYTTPPYFDYNWTVNKGLDEKYGEGTKDKVKEAILSMSKDDSEVMTLLQADNFIETKNENYQAIEQVAKQLGIIK</sequence>
<dbReference type="PROSITE" id="PS51257">
    <property type="entry name" value="PROKAR_LIPOPROTEIN"/>
    <property type="match status" value="1"/>
</dbReference>
<comment type="caution">
    <text evidence="4">The sequence shown here is derived from an EMBL/GenBank/DDBJ whole genome shotgun (WGS) entry which is preliminary data.</text>
</comment>
<gene>
    <name evidence="4" type="primary">phnD1</name>
    <name evidence="4" type="ORF">NEOCIP111885_00119</name>
</gene>